<dbReference type="Gene3D" id="3.30.70.100">
    <property type="match status" value="1"/>
</dbReference>
<evidence type="ECO:0000256" key="1">
    <source>
        <dbReference type="ARBA" id="ARBA00004170"/>
    </source>
</evidence>
<evidence type="ECO:0000313" key="3">
    <source>
        <dbReference type="Proteomes" id="UP000243975"/>
    </source>
</evidence>
<dbReference type="Proteomes" id="UP000243975">
    <property type="component" value="Unassembled WGS sequence"/>
</dbReference>
<organism evidence="2 3">
    <name type="scientific">Cynara cardunculus var. scolymus</name>
    <name type="common">Globe artichoke</name>
    <name type="synonym">Cynara scolymus</name>
    <dbReference type="NCBI Taxonomy" id="59895"/>
    <lineage>
        <taxon>Eukaryota</taxon>
        <taxon>Viridiplantae</taxon>
        <taxon>Streptophyta</taxon>
        <taxon>Embryophyta</taxon>
        <taxon>Tracheophyta</taxon>
        <taxon>Spermatophyta</taxon>
        <taxon>Magnoliopsida</taxon>
        <taxon>eudicotyledons</taxon>
        <taxon>Gunneridae</taxon>
        <taxon>Pentapetalae</taxon>
        <taxon>asterids</taxon>
        <taxon>campanulids</taxon>
        <taxon>Asterales</taxon>
        <taxon>Asteraceae</taxon>
        <taxon>Carduoideae</taxon>
        <taxon>Cardueae</taxon>
        <taxon>Carduinae</taxon>
        <taxon>Cynara</taxon>
    </lineage>
</organism>
<accession>A0A103YKY0</accession>
<dbReference type="CDD" id="cd00371">
    <property type="entry name" value="HMA"/>
    <property type="match status" value="1"/>
</dbReference>
<dbReference type="AlphaFoldDB" id="A0A103YKY0"/>
<protein>
    <submittedName>
        <fullName evidence="2">Cation-transporting P-type ATPase</fullName>
    </submittedName>
</protein>
<name>A0A103YKY0_CYNCS</name>
<dbReference type="EMBL" id="LEKV01000976">
    <property type="protein sequence ID" value="KVI10927.1"/>
    <property type="molecule type" value="Genomic_DNA"/>
</dbReference>
<comment type="caution">
    <text evidence="2">The sequence shown here is derived from an EMBL/GenBank/DDBJ whole genome shotgun (WGS) entry which is preliminary data.</text>
</comment>
<dbReference type="Gramene" id="KVI10927">
    <property type="protein sequence ID" value="KVI10927"/>
    <property type="gene ID" value="Ccrd_010667"/>
</dbReference>
<gene>
    <name evidence="2" type="ORF">Ccrd_010667</name>
</gene>
<evidence type="ECO:0000313" key="2">
    <source>
        <dbReference type="EMBL" id="KVI10927.1"/>
    </source>
</evidence>
<dbReference type="GO" id="GO:0046872">
    <property type="term" value="F:metal ion binding"/>
    <property type="evidence" value="ECO:0007669"/>
    <property type="project" value="InterPro"/>
</dbReference>
<dbReference type="InterPro" id="IPR036163">
    <property type="entry name" value="HMA_dom_sf"/>
</dbReference>
<dbReference type="STRING" id="59895.A0A103YKY0"/>
<comment type="subcellular location">
    <subcellularLocation>
        <location evidence="1">Membrane</location>
        <topology evidence="1">Peripheral membrane protein</topology>
    </subcellularLocation>
</comment>
<keyword evidence="3" id="KW-1185">Reference proteome</keyword>
<dbReference type="GO" id="GO:0016020">
    <property type="term" value="C:membrane"/>
    <property type="evidence" value="ECO:0007669"/>
    <property type="project" value="UniProtKB-SubCell"/>
</dbReference>
<proteinExistence type="predicted"/>
<dbReference type="FunFam" id="3.30.70.100:FF:000047">
    <property type="entry name" value="Copper-transporting ATPase PAA1, chloroplastic"/>
    <property type="match status" value="1"/>
</dbReference>
<dbReference type="GO" id="GO:0009626">
    <property type="term" value="P:plant-type hypersensitive response"/>
    <property type="evidence" value="ECO:0007669"/>
    <property type="project" value="UniProtKB-KW"/>
</dbReference>
<dbReference type="OMA" id="GGEVNAN"/>
<dbReference type="SUPFAM" id="SSF55008">
    <property type="entry name" value="HMA, heavy metal-associated domain"/>
    <property type="match status" value="1"/>
</dbReference>
<reference evidence="2 3" key="1">
    <citation type="journal article" date="2016" name="Sci. Rep.">
        <title>The genome sequence of the outbreeding globe artichoke constructed de novo incorporating a phase-aware low-pass sequencing strategy of F1 progeny.</title>
        <authorList>
            <person name="Scaglione D."/>
            <person name="Reyes-Chin-Wo S."/>
            <person name="Acquadro A."/>
            <person name="Froenicke L."/>
            <person name="Portis E."/>
            <person name="Beitel C."/>
            <person name="Tirone M."/>
            <person name="Mauro R."/>
            <person name="Lo Monaco A."/>
            <person name="Mauromicale G."/>
            <person name="Faccioli P."/>
            <person name="Cattivelli L."/>
            <person name="Rieseberg L."/>
            <person name="Michelmore R."/>
            <person name="Lanteri S."/>
        </authorList>
    </citation>
    <scope>NUCLEOTIDE SEQUENCE [LARGE SCALE GENOMIC DNA]</scope>
    <source>
        <strain evidence="2">2C</strain>
    </source>
</reference>
<sequence>MEATLSVASTTTLFSTAVGHACRSQLALLHSRRFTTTANTVFRRSPGKLGLKSPLFRLRAAVPSVWCRFECLSSSAASFASPSGDGEIGGGGEVNANPVAGGVDVSVLSSDVIILDVGDMMCGGCAASVKRILESQVSSASVNHTTETAIIWPLPEAKATPNWQKVMGEQLAKHLTACGFSSNLRGEAASEGEPS</sequence>
<dbReference type="InterPro" id="IPR006121">
    <property type="entry name" value="HMA_dom"/>
</dbReference>